<reference evidence="1" key="2">
    <citation type="submission" date="2020-06" db="EMBL/GenBank/DDBJ databases">
        <authorList>
            <person name="Sheffer M."/>
        </authorList>
    </citation>
    <scope>NUCLEOTIDE SEQUENCE</scope>
</reference>
<protein>
    <submittedName>
        <fullName evidence="1">Uncharacterized protein</fullName>
    </submittedName>
</protein>
<gene>
    <name evidence="1" type="ORF">HNY73_016736</name>
</gene>
<keyword evidence="2" id="KW-1185">Reference proteome</keyword>
<name>A0A8T0EL69_ARGBR</name>
<evidence type="ECO:0000313" key="1">
    <source>
        <dbReference type="EMBL" id="KAF8774154.1"/>
    </source>
</evidence>
<accession>A0A8T0EL69</accession>
<organism evidence="1 2">
    <name type="scientific">Argiope bruennichi</name>
    <name type="common">Wasp spider</name>
    <name type="synonym">Aranea bruennichi</name>
    <dbReference type="NCBI Taxonomy" id="94029"/>
    <lineage>
        <taxon>Eukaryota</taxon>
        <taxon>Metazoa</taxon>
        <taxon>Ecdysozoa</taxon>
        <taxon>Arthropoda</taxon>
        <taxon>Chelicerata</taxon>
        <taxon>Arachnida</taxon>
        <taxon>Araneae</taxon>
        <taxon>Araneomorphae</taxon>
        <taxon>Entelegynae</taxon>
        <taxon>Araneoidea</taxon>
        <taxon>Araneidae</taxon>
        <taxon>Argiope</taxon>
    </lineage>
</organism>
<reference evidence="1" key="1">
    <citation type="journal article" date="2020" name="bioRxiv">
        <title>Chromosome-level reference genome of the European wasp spider Argiope bruennichi: a resource for studies on range expansion and evolutionary adaptation.</title>
        <authorList>
            <person name="Sheffer M.M."/>
            <person name="Hoppe A."/>
            <person name="Krehenwinkel H."/>
            <person name="Uhl G."/>
            <person name="Kuss A.W."/>
            <person name="Jensen L."/>
            <person name="Jensen C."/>
            <person name="Gillespie R.G."/>
            <person name="Hoff K.J."/>
            <person name="Prost S."/>
        </authorList>
    </citation>
    <scope>NUCLEOTIDE SEQUENCE</scope>
</reference>
<dbReference type="AlphaFoldDB" id="A0A8T0EL69"/>
<sequence>MEWHAFVHYRILLVKTANCFAKYLQKNWSNFDRHFSMLCPNRIVIPEHSNDDENLEIMGFIASGKYFDANSSYFIATNCIFSTRS</sequence>
<comment type="caution">
    <text evidence="1">The sequence shown here is derived from an EMBL/GenBank/DDBJ whole genome shotgun (WGS) entry which is preliminary data.</text>
</comment>
<dbReference type="EMBL" id="JABXBU010002227">
    <property type="protein sequence ID" value="KAF8774154.1"/>
    <property type="molecule type" value="Genomic_DNA"/>
</dbReference>
<proteinExistence type="predicted"/>
<dbReference type="Proteomes" id="UP000807504">
    <property type="component" value="Unassembled WGS sequence"/>
</dbReference>
<evidence type="ECO:0000313" key="2">
    <source>
        <dbReference type="Proteomes" id="UP000807504"/>
    </source>
</evidence>